<evidence type="ECO:0000256" key="7">
    <source>
        <dbReference type="RuleBase" id="RU000620"/>
    </source>
</evidence>
<feature type="compositionally biased region" description="Pro residues" evidence="8">
    <location>
        <begin position="39"/>
        <end position="70"/>
    </location>
</feature>
<feature type="domain" description="High potential iron-sulfur proteins family profile" evidence="9">
    <location>
        <begin position="83"/>
        <end position="161"/>
    </location>
</feature>
<dbReference type="Proteomes" id="UP000185911">
    <property type="component" value="Unassembled WGS sequence"/>
</dbReference>
<dbReference type="PROSITE" id="PS51373">
    <property type="entry name" value="HIPIP"/>
    <property type="match status" value="1"/>
</dbReference>
<protein>
    <recommendedName>
        <fullName evidence="7">High-potential iron-sulfur protein</fullName>
        <shortName evidence="7">HiPIP</shortName>
    </recommendedName>
</protein>
<sequence>MFTTTEEFTMQKASTRRNFIQIFPLAGLAMIAACSDKPAPAPVEPAPMPPPAPIADPVTTPPMEAPPPASEPAMTAPATSSQSGSMPMADPASSQAQMLGYVENAANADKVKYKNFVAGSHCANCGLYQGKATDKIGGCPLFPGKNVSGEGWCSAWVKVVPV</sequence>
<keyword evidence="4 7" id="KW-0249">Electron transport</keyword>
<evidence type="ECO:0000256" key="5">
    <source>
        <dbReference type="ARBA" id="ARBA00023004"/>
    </source>
</evidence>
<evidence type="ECO:0000256" key="2">
    <source>
        <dbReference type="ARBA" id="ARBA00022485"/>
    </source>
</evidence>
<feature type="compositionally biased region" description="Low complexity" evidence="8">
    <location>
        <begin position="71"/>
        <end position="80"/>
    </location>
</feature>
<evidence type="ECO:0000256" key="8">
    <source>
        <dbReference type="SAM" id="MobiDB-lite"/>
    </source>
</evidence>
<dbReference type="InterPro" id="IPR000170">
    <property type="entry name" value="High_potential_FeS_prot"/>
</dbReference>
<evidence type="ECO:0000313" key="10">
    <source>
        <dbReference type="EMBL" id="OLP06015.1"/>
    </source>
</evidence>
<dbReference type="STRING" id="81479.RA876_05455"/>
<comment type="similarity">
    <text evidence="7">Belongs to the high-potential iron-sulfur protein (HiPIP) family.</text>
</comment>
<dbReference type="GO" id="GO:0046872">
    <property type="term" value="F:metal ion binding"/>
    <property type="evidence" value="ECO:0007669"/>
    <property type="project" value="UniProtKB-KW"/>
</dbReference>
<keyword evidence="11" id="KW-1185">Reference proteome</keyword>
<evidence type="ECO:0000259" key="9">
    <source>
        <dbReference type="PROSITE" id="PS51373"/>
    </source>
</evidence>
<keyword evidence="2 7" id="KW-0004">4Fe-4S</keyword>
<comment type="caution">
    <text evidence="10">The sequence shown here is derived from an EMBL/GenBank/DDBJ whole genome shotgun (WGS) entry which is preliminary data.</text>
</comment>
<comment type="subunit">
    <text evidence="7">Homodimer.</text>
</comment>
<evidence type="ECO:0000256" key="3">
    <source>
        <dbReference type="ARBA" id="ARBA00022723"/>
    </source>
</evidence>
<dbReference type="Gene3D" id="4.10.490.10">
    <property type="entry name" value="High potential iron-sulphur protein"/>
    <property type="match status" value="1"/>
</dbReference>
<dbReference type="GO" id="GO:0019646">
    <property type="term" value="P:aerobic electron transport chain"/>
    <property type="evidence" value="ECO:0007669"/>
    <property type="project" value="InterPro"/>
</dbReference>
<gene>
    <name evidence="10" type="ORF">BLL52_2245</name>
</gene>
<reference evidence="10 11" key="1">
    <citation type="submission" date="2017-01" db="EMBL/GenBank/DDBJ databases">
        <title>Genome sequence of Rhodoferax antarcticus ANT.BR, a psychrophilic purple nonsulfur bacterium from an Antarctic microbial mat.</title>
        <authorList>
            <person name="Baker J."/>
            <person name="Riester C."/>
            <person name="Skinner B."/>
            <person name="Newell A."/>
            <person name="Swingley W."/>
            <person name="Madigan M."/>
            <person name="Jung D."/>
            <person name="Asao M."/>
            <person name="Chen M."/>
            <person name="Loughlin P."/>
            <person name="Pan H."/>
            <person name="Lin S."/>
            <person name="Li N."/>
            <person name="Shaw J."/>
            <person name="Prado M."/>
            <person name="Sherman C."/>
            <person name="Li X."/>
            <person name="Tang J."/>
            <person name="Blankenship R."/>
            <person name="Zhao T."/>
            <person name="Touchman J."/>
            <person name="Sattley M."/>
        </authorList>
    </citation>
    <scope>NUCLEOTIDE SEQUENCE [LARGE SCALE GENOMIC DNA]</scope>
    <source>
        <strain evidence="10 11">ANT.BR</strain>
    </source>
</reference>
<accession>A0A1Q8YDE4</accession>
<evidence type="ECO:0000256" key="1">
    <source>
        <dbReference type="ARBA" id="ARBA00022448"/>
    </source>
</evidence>
<dbReference type="InterPro" id="IPR036369">
    <property type="entry name" value="HIPIP_sf"/>
</dbReference>
<keyword evidence="3 7" id="KW-0479">Metal-binding</keyword>
<keyword evidence="5 7" id="KW-0408">Iron</keyword>
<evidence type="ECO:0000256" key="4">
    <source>
        <dbReference type="ARBA" id="ARBA00022982"/>
    </source>
</evidence>
<organism evidence="10 11">
    <name type="scientific">Rhodoferax antarcticus ANT.BR</name>
    <dbReference type="NCBI Taxonomy" id="1111071"/>
    <lineage>
        <taxon>Bacteria</taxon>
        <taxon>Pseudomonadati</taxon>
        <taxon>Pseudomonadota</taxon>
        <taxon>Betaproteobacteria</taxon>
        <taxon>Burkholderiales</taxon>
        <taxon>Comamonadaceae</taxon>
        <taxon>Rhodoferax</taxon>
    </lineage>
</organism>
<dbReference type="Pfam" id="PF01355">
    <property type="entry name" value="HIPIP"/>
    <property type="match status" value="1"/>
</dbReference>
<dbReference type="EMBL" id="MSYM01000013">
    <property type="protein sequence ID" value="OLP06015.1"/>
    <property type="molecule type" value="Genomic_DNA"/>
</dbReference>
<proteinExistence type="inferred from homology"/>
<comment type="function">
    <text evidence="7">Specific class of high-redox-potential 4Fe-4S ferredoxins. Functions in anaerobic electron transport in most purple and in some other photosynthetic bacteria and in at least one genus (Paracoccus) of halophilic, denitrifying bacteria.</text>
</comment>
<dbReference type="AlphaFoldDB" id="A0A1Q8YDE4"/>
<keyword evidence="6 7" id="KW-0411">Iron-sulfur</keyword>
<evidence type="ECO:0000256" key="6">
    <source>
        <dbReference type="ARBA" id="ARBA00023014"/>
    </source>
</evidence>
<dbReference type="GO" id="GO:0051539">
    <property type="term" value="F:4 iron, 4 sulfur cluster binding"/>
    <property type="evidence" value="ECO:0007669"/>
    <property type="project" value="UniProtKB-KW"/>
</dbReference>
<dbReference type="GO" id="GO:0009055">
    <property type="term" value="F:electron transfer activity"/>
    <property type="evidence" value="ECO:0007669"/>
    <property type="project" value="InterPro"/>
</dbReference>
<keyword evidence="1 7" id="KW-0813">Transport</keyword>
<feature type="region of interest" description="Disordered" evidence="8">
    <location>
        <begin position="38"/>
        <end position="92"/>
    </location>
</feature>
<name>A0A1Q8YDE4_9BURK</name>
<dbReference type="SUPFAM" id="SSF57652">
    <property type="entry name" value="HIPIP (high potential iron protein)"/>
    <property type="match status" value="1"/>
</dbReference>
<evidence type="ECO:0000313" key="11">
    <source>
        <dbReference type="Proteomes" id="UP000185911"/>
    </source>
</evidence>